<comment type="caution">
    <text evidence="5">The sequence shown here is derived from an EMBL/GenBank/DDBJ whole genome shotgun (WGS) entry which is preliminary data.</text>
</comment>
<evidence type="ECO:0000256" key="3">
    <source>
        <dbReference type="PROSITE-ProRule" id="PRU00464"/>
    </source>
</evidence>
<dbReference type="GeneID" id="94486873"/>
<feature type="domain" description="HIT" evidence="4">
    <location>
        <begin position="11"/>
        <end position="118"/>
    </location>
</feature>
<keyword evidence="6" id="KW-1185">Reference proteome</keyword>
<dbReference type="PANTHER" id="PTHR46648">
    <property type="entry name" value="HIT FAMILY PROTEIN 1"/>
    <property type="match status" value="1"/>
</dbReference>
<proteinExistence type="predicted"/>
<feature type="active site" description="Tele-AMP-histidine intermediate" evidence="1">
    <location>
        <position position="105"/>
    </location>
</feature>
<protein>
    <submittedName>
        <fullName evidence="5">HIT family protein</fullName>
    </submittedName>
</protein>
<dbReference type="AlphaFoldDB" id="A0A4Z1DM15"/>
<name>A0A4Z1DM15_STRGP</name>
<dbReference type="EMBL" id="SRRU01000002">
    <property type="protein sequence ID" value="TGN85618.1"/>
    <property type="molecule type" value="Genomic_DNA"/>
</dbReference>
<dbReference type="InterPro" id="IPR036265">
    <property type="entry name" value="HIT-like_sf"/>
</dbReference>
<evidence type="ECO:0000256" key="1">
    <source>
        <dbReference type="PIRSR" id="PIRSR601310-1"/>
    </source>
</evidence>
<dbReference type="Gene3D" id="3.30.428.10">
    <property type="entry name" value="HIT-like"/>
    <property type="match status" value="1"/>
</dbReference>
<dbReference type="Pfam" id="PF01230">
    <property type="entry name" value="HIT"/>
    <property type="match status" value="1"/>
</dbReference>
<reference evidence="5 6" key="1">
    <citation type="submission" date="2019-04" db="EMBL/GenBank/DDBJ databases">
        <title>Streptomyces sp. nov. Bv016 isolated from bark of Buahinia variegata.</title>
        <authorList>
            <person name="Kanchanasin P."/>
            <person name="Tanasupawat S."/>
            <person name="Yuki M."/>
            <person name="Kudo T."/>
        </authorList>
    </citation>
    <scope>NUCLEOTIDE SEQUENCE [LARGE SCALE GENOMIC DNA]</scope>
    <source>
        <strain evidence="5 6">JCM 4765</strain>
    </source>
</reference>
<dbReference type="PROSITE" id="PS51084">
    <property type="entry name" value="HIT_2"/>
    <property type="match status" value="1"/>
</dbReference>
<sequence length="144" mass="15749">MVSDGRGSTCPFCEIAEGRSPADRVYETPEVLAFLPLSPATTGHTLIIPKLHITDLWHADTRSLEPVMAASLVVAQALKTALSPDGLNLINSAGTAATQTVFHLHIHLVPRWDGDQMGDFWPESTPWSESKRATLAERIRKSIH</sequence>
<gene>
    <name evidence="5" type="ORF">E5082_05800</name>
</gene>
<evidence type="ECO:0000259" key="4">
    <source>
        <dbReference type="PROSITE" id="PS51084"/>
    </source>
</evidence>
<organism evidence="5 6">
    <name type="scientific">Streptomyces griseoluteus</name>
    <dbReference type="NCBI Taxonomy" id="29306"/>
    <lineage>
        <taxon>Bacteria</taxon>
        <taxon>Bacillati</taxon>
        <taxon>Actinomycetota</taxon>
        <taxon>Actinomycetes</taxon>
        <taxon>Kitasatosporales</taxon>
        <taxon>Streptomycetaceae</taxon>
        <taxon>Streptomyces</taxon>
    </lineage>
</organism>
<dbReference type="PRINTS" id="PR00332">
    <property type="entry name" value="HISTRIAD"/>
</dbReference>
<dbReference type="RefSeq" id="WP_135790203.1">
    <property type="nucleotide sequence ID" value="NZ_BNBQ01000001.1"/>
</dbReference>
<evidence type="ECO:0000256" key="2">
    <source>
        <dbReference type="PIRSR" id="PIRSR601310-3"/>
    </source>
</evidence>
<accession>A0A4Z1DM15</accession>
<dbReference type="SUPFAM" id="SSF54197">
    <property type="entry name" value="HIT-like"/>
    <property type="match status" value="1"/>
</dbReference>
<dbReference type="GO" id="GO:0003824">
    <property type="term" value="F:catalytic activity"/>
    <property type="evidence" value="ECO:0007669"/>
    <property type="project" value="InterPro"/>
</dbReference>
<dbReference type="InterPro" id="IPR001310">
    <property type="entry name" value="Histidine_triad_HIT"/>
</dbReference>
<dbReference type="Proteomes" id="UP000298513">
    <property type="component" value="Unassembled WGS sequence"/>
</dbReference>
<dbReference type="PANTHER" id="PTHR46648:SF1">
    <property type="entry name" value="ADENOSINE 5'-MONOPHOSPHORAMIDASE HNT1"/>
    <property type="match status" value="1"/>
</dbReference>
<evidence type="ECO:0000313" key="5">
    <source>
        <dbReference type="EMBL" id="TGN85618.1"/>
    </source>
</evidence>
<feature type="short sequence motif" description="Histidine triad motif" evidence="2 3">
    <location>
        <begin position="103"/>
        <end position="107"/>
    </location>
</feature>
<dbReference type="InterPro" id="IPR011146">
    <property type="entry name" value="HIT-like"/>
</dbReference>
<evidence type="ECO:0000313" key="6">
    <source>
        <dbReference type="Proteomes" id="UP000298513"/>
    </source>
</evidence>
<dbReference type="GO" id="GO:0009117">
    <property type="term" value="P:nucleotide metabolic process"/>
    <property type="evidence" value="ECO:0007669"/>
    <property type="project" value="TreeGrafter"/>
</dbReference>